<reference evidence="1" key="2">
    <citation type="submission" date="2019-01" db="EMBL/GenBank/DDBJ databases">
        <authorList>
            <person name="Graves T."/>
            <person name="Eichler E.E."/>
            <person name="Wilson R.K."/>
        </authorList>
    </citation>
    <scope>NUCLEOTIDE SEQUENCE [LARGE SCALE GENOMIC DNA]</scope>
    <source>
        <strain evidence="1">17573</strain>
    </source>
</reference>
<dbReference type="Ensembl" id="ENSMMUT00000101935.1">
    <property type="protein sequence ID" value="ENSMMUP00000075544.1"/>
    <property type="gene ID" value="ENSMMUG00000058427.1"/>
</dbReference>
<organism evidence="1 2">
    <name type="scientific">Macaca mulatta</name>
    <name type="common">Rhesus macaque</name>
    <dbReference type="NCBI Taxonomy" id="9544"/>
    <lineage>
        <taxon>Eukaryota</taxon>
        <taxon>Metazoa</taxon>
        <taxon>Chordata</taxon>
        <taxon>Craniata</taxon>
        <taxon>Vertebrata</taxon>
        <taxon>Euteleostomi</taxon>
        <taxon>Mammalia</taxon>
        <taxon>Eutheria</taxon>
        <taxon>Euarchontoglires</taxon>
        <taxon>Primates</taxon>
        <taxon>Haplorrhini</taxon>
        <taxon>Catarrhini</taxon>
        <taxon>Cercopithecidae</taxon>
        <taxon>Cercopithecinae</taxon>
        <taxon>Macaca</taxon>
    </lineage>
</organism>
<dbReference type="OMA" id="NWRKDIK"/>
<keyword evidence="2" id="KW-1185">Reference proteome</keyword>
<dbReference type="VEuPathDB" id="HostDB:ENSMMUG00000058427"/>
<evidence type="ECO:0000313" key="2">
    <source>
        <dbReference type="Proteomes" id="UP000006718"/>
    </source>
</evidence>
<dbReference type="PaxDb" id="9544-ENSMMUP00000035678"/>
<dbReference type="GeneTree" id="ENSGT00910000147434"/>
<dbReference type="AlphaFoldDB" id="A0A5F8AF29"/>
<proteinExistence type="predicted"/>
<dbReference type="InParanoid" id="A0A5F8AF29"/>
<reference evidence="1" key="3">
    <citation type="submission" date="2025-08" db="UniProtKB">
        <authorList>
            <consortium name="Ensembl"/>
        </authorList>
    </citation>
    <scope>IDENTIFICATION</scope>
    <source>
        <strain evidence="1">17573</strain>
    </source>
</reference>
<reference evidence="1" key="4">
    <citation type="submission" date="2025-09" db="UniProtKB">
        <authorList>
            <consortium name="Ensembl"/>
        </authorList>
    </citation>
    <scope>IDENTIFICATION</scope>
    <source>
        <strain evidence="1">17573</strain>
    </source>
</reference>
<accession>A0A5F8AF29</accession>
<dbReference type="Bgee" id="ENSMMUG00000058427">
    <property type="expression patterns" value="Expressed in fibroblast and 21 other cell types or tissues"/>
</dbReference>
<protein>
    <submittedName>
        <fullName evidence="1">Uncharacterized protein</fullName>
    </submittedName>
</protein>
<evidence type="ECO:0000313" key="1">
    <source>
        <dbReference type="Ensembl" id="ENSMMUP00000075544.1"/>
    </source>
</evidence>
<sequence length="161" mass="17885">MDCMAGWGLVDVSGAPEPWRIPHGIPLPALSGLCGVRRSPSSRFSFFPPQQRHWRKDIKLSAVNLSAEIFPESMVVLNYLHVSNIFNSGVGLFLISSQKCSALGEGTSPLACHFPGVPYHFDRTLWSAENALSWHASRLRFGFCFVFCLCLHASYISLKTK</sequence>
<reference evidence="2" key="1">
    <citation type="journal article" date="2007" name="Science">
        <title>Evolutionary and biomedical insights from the rhesus macaque genome.</title>
        <authorList>
            <person name="Gibbs R.A."/>
            <person name="Rogers J."/>
            <person name="Katze M.G."/>
            <person name="Bumgarner R."/>
            <person name="Weinstock G.M."/>
            <person name="Mardis E.R."/>
            <person name="Remington K.A."/>
            <person name="Strausberg R.L."/>
            <person name="Venter J.C."/>
            <person name="Wilson R.K."/>
            <person name="Batzer M.A."/>
            <person name="Bustamante C.D."/>
            <person name="Eichler E.E."/>
            <person name="Hahn M.W."/>
            <person name="Hardison R.C."/>
            <person name="Makova K.D."/>
            <person name="Miller W."/>
            <person name="Milosavljevic A."/>
            <person name="Palermo R.E."/>
            <person name="Siepel A."/>
            <person name="Sikela J.M."/>
            <person name="Attaway T."/>
            <person name="Bell S."/>
            <person name="Bernard K.E."/>
            <person name="Buhay C.J."/>
            <person name="Chandrabose M.N."/>
            <person name="Dao M."/>
            <person name="Davis C."/>
            <person name="Delehaunty K.D."/>
            <person name="Ding Y."/>
            <person name="Dinh H.H."/>
            <person name="Dugan-Rocha S."/>
            <person name="Fulton L.A."/>
            <person name="Gabisi R.A."/>
            <person name="Garner T.T."/>
            <person name="Godfrey J."/>
            <person name="Hawes A.C."/>
            <person name="Hernandez J."/>
            <person name="Hines S."/>
            <person name="Holder M."/>
            <person name="Hume J."/>
            <person name="Jhangiani S.N."/>
            <person name="Joshi V."/>
            <person name="Khan Z.M."/>
            <person name="Kirkness E.F."/>
            <person name="Cree A."/>
            <person name="Fowler R.G."/>
            <person name="Lee S."/>
            <person name="Lewis L.R."/>
            <person name="Li Z."/>
            <person name="Liu Y.-S."/>
            <person name="Moore S.M."/>
            <person name="Muzny D."/>
            <person name="Nazareth L.V."/>
            <person name="Ngo D.N."/>
            <person name="Okwuonu G.O."/>
            <person name="Pai G."/>
            <person name="Parker D."/>
            <person name="Paul H.A."/>
            <person name="Pfannkoch C."/>
            <person name="Pohl C.S."/>
            <person name="Rogers Y.-H.C."/>
            <person name="Ruiz S.J."/>
            <person name="Sabo A."/>
            <person name="Santibanez J."/>
            <person name="Schneider B.W."/>
            <person name="Smith S.M."/>
            <person name="Sodergren E."/>
            <person name="Svatek A.F."/>
            <person name="Utterback T.R."/>
            <person name="Vattathil S."/>
            <person name="Warren W."/>
            <person name="White C.S."/>
            <person name="Chinwalla A.T."/>
            <person name="Feng Y."/>
            <person name="Halpern A.L."/>
            <person name="Hillier L.W."/>
            <person name="Huang X."/>
            <person name="Minx P."/>
            <person name="Nelson J.O."/>
            <person name="Pepin K.H."/>
            <person name="Qin X."/>
            <person name="Sutton G.G."/>
            <person name="Venter E."/>
            <person name="Walenz B.P."/>
            <person name="Wallis J.W."/>
            <person name="Worley K.C."/>
            <person name="Yang S.-P."/>
            <person name="Jones S.M."/>
            <person name="Marra M.A."/>
            <person name="Rocchi M."/>
            <person name="Schein J.E."/>
            <person name="Baertsch R."/>
            <person name="Clarke L."/>
            <person name="Csuros M."/>
            <person name="Glasscock J."/>
            <person name="Harris R.A."/>
            <person name="Havlak P."/>
            <person name="Jackson A.R."/>
            <person name="Jiang H."/>
            <person name="Liu Y."/>
            <person name="Messina D.N."/>
            <person name="Shen Y."/>
            <person name="Song H.X.-Z."/>
            <person name="Wylie T."/>
            <person name="Zhang L."/>
            <person name="Birney E."/>
            <person name="Han K."/>
            <person name="Konkel M.K."/>
            <person name="Lee J."/>
            <person name="Smit A.F.A."/>
            <person name="Ullmer B."/>
            <person name="Wang H."/>
            <person name="Xing J."/>
            <person name="Burhans R."/>
            <person name="Cheng Z."/>
            <person name="Karro J.E."/>
            <person name="Ma J."/>
            <person name="Raney B."/>
            <person name="She X."/>
            <person name="Cox M.J."/>
            <person name="Demuth J.P."/>
            <person name="Dumas L.J."/>
            <person name="Han S.-G."/>
            <person name="Hopkins J."/>
            <person name="Karimpour-Fard A."/>
            <person name="Kim Y.H."/>
            <person name="Pollack J.R."/>
            <person name="Vinar T."/>
            <person name="Addo-Quaye C."/>
            <person name="Degenhardt J."/>
            <person name="Denby A."/>
            <person name="Hubisz M.J."/>
            <person name="Indap A."/>
            <person name="Kosiol C."/>
            <person name="Lahn B.T."/>
            <person name="Lawson H.A."/>
            <person name="Marklein A."/>
            <person name="Nielsen R."/>
            <person name="Vallender E.J."/>
            <person name="Clark A.G."/>
            <person name="Ferguson B."/>
            <person name="Hernandez R.D."/>
            <person name="Hirani K."/>
            <person name="Kehrer-Sawatzki H."/>
            <person name="Kolb J."/>
            <person name="Patil S."/>
            <person name="Pu L.-L."/>
            <person name="Ren Y."/>
            <person name="Smith D.G."/>
            <person name="Wheeler D.A."/>
            <person name="Schenck I."/>
            <person name="Ball E.V."/>
            <person name="Chen R."/>
            <person name="Cooper D.N."/>
            <person name="Giardine B."/>
            <person name="Hsu F."/>
            <person name="Kent W.J."/>
            <person name="Lesk A."/>
            <person name="Nelson D.L."/>
            <person name="O'brien W.E."/>
            <person name="Pruefer K."/>
            <person name="Stenson P.D."/>
            <person name="Wallace J.C."/>
            <person name="Ke H."/>
            <person name="Liu X.-M."/>
            <person name="Wang P."/>
            <person name="Xiang A.P."/>
            <person name="Yang F."/>
            <person name="Barber G.P."/>
            <person name="Haussler D."/>
            <person name="Karolchik D."/>
            <person name="Kern A.D."/>
            <person name="Kuhn R.M."/>
            <person name="Smith K.E."/>
            <person name="Zwieg A.S."/>
        </authorList>
    </citation>
    <scope>NUCLEOTIDE SEQUENCE [LARGE SCALE GENOMIC DNA]</scope>
    <source>
        <strain evidence="2">17573</strain>
    </source>
</reference>
<name>A0A5F8AF29_MACMU</name>
<dbReference type="Proteomes" id="UP000006718">
    <property type="component" value="Chromosome 9"/>
</dbReference>